<evidence type="ECO:0000313" key="1">
    <source>
        <dbReference type="EMBL" id="AHI53094.1"/>
    </source>
</evidence>
<organism evidence="1 2">
    <name type="scientific">Spiroplasma culicicola AES-1</name>
    <dbReference type="NCBI Taxonomy" id="1276246"/>
    <lineage>
        <taxon>Bacteria</taxon>
        <taxon>Bacillati</taxon>
        <taxon>Mycoplasmatota</taxon>
        <taxon>Mollicutes</taxon>
        <taxon>Entomoplasmatales</taxon>
        <taxon>Spiroplasmataceae</taxon>
        <taxon>Spiroplasma</taxon>
    </lineage>
</organism>
<dbReference type="PATRIC" id="fig|1276246.3.peg.751"/>
<accession>W6AHD2</accession>
<reference evidence="1 2" key="1">
    <citation type="journal article" date="2014" name="Genome Biol. Evol.">
        <title>Molecular evolution of the substrate utilization strategies and putative virulence factors in mosquito-associated Spiroplasma species.</title>
        <authorList>
            <person name="Chang T.H."/>
            <person name="Lo W.S."/>
            <person name="Ku C."/>
            <person name="Chen L.L."/>
            <person name="Kuo C.H."/>
        </authorList>
    </citation>
    <scope>NUCLEOTIDE SEQUENCE [LARGE SCALE GENOMIC DNA]</scope>
    <source>
        <strain evidence="1">AES-1</strain>
    </source>
</reference>
<gene>
    <name evidence="1" type="ORF">SCULI_v1c07530</name>
</gene>
<evidence type="ECO:0000313" key="2">
    <source>
        <dbReference type="Proteomes" id="UP000019267"/>
    </source>
</evidence>
<dbReference type="OrthoDB" id="388168at2"/>
<dbReference type="AlphaFoldDB" id="W6AHD2"/>
<keyword evidence="2" id="KW-1185">Reference proteome</keyword>
<dbReference type="Proteomes" id="UP000019267">
    <property type="component" value="Chromosome"/>
</dbReference>
<dbReference type="RefSeq" id="WP_025363323.1">
    <property type="nucleotide sequence ID" value="NZ_CP006681.1"/>
</dbReference>
<proteinExistence type="predicted"/>
<name>W6AHD2_9MOLU</name>
<dbReference type="HOGENOM" id="CLU_749869_0_0_14"/>
<dbReference type="STRING" id="1276246.SCULI_v1c07530"/>
<protein>
    <submittedName>
        <fullName evidence="1">Uncharacterized protein</fullName>
    </submittedName>
</protein>
<dbReference type="EMBL" id="CP006681">
    <property type="protein sequence ID" value="AHI53094.1"/>
    <property type="molecule type" value="Genomic_DNA"/>
</dbReference>
<dbReference type="KEGG" id="scq:SCULI_v1c07530"/>
<sequence length="363" mass="41685">MFKVITLLSALTISPILDINALPIVENNSYSNAMYSLNLSDIKLKDSKVNLNSLKPETSEEDIKWYIMLEIVEQNPQVEELEDIVFDILMNENDWRVLGIDFEIPKLGETKNYKPKFVSKKTDKYEGFLSVNITLSNINEGNSNNLENVIKEKNIGHIVNPNERNILNALKNVNTNINIEDIILDLSNTNYNKAYIQSKVGGQYVGSTFVQFTSSITSSNYKWTSKSLRVEAYGSTQEDSSKGTVDVHAEFGASNLMSQLPNVSIKYSGHSMVKDFDGENKITYQDKYLGLKLFETKEDYFWDRDYYGSVNWNYSYATVLVSQLDEWTVRFDFFVHVKAYASGWNTWWSNAEGYLKVEDITFR</sequence>